<name>F2UH74_SALR5</name>
<evidence type="ECO:0000313" key="1">
    <source>
        <dbReference type="EMBL" id="EGD76472.1"/>
    </source>
</evidence>
<gene>
    <name evidence="1" type="ORF">PTSG_07588</name>
</gene>
<dbReference type="EMBL" id="GL832974">
    <property type="protein sequence ID" value="EGD76472.1"/>
    <property type="molecule type" value="Genomic_DNA"/>
</dbReference>
<evidence type="ECO:0000313" key="2">
    <source>
        <dbReference type="Proteomes" id="UP000007799"/>
    </source>
</evidence>
<dbReference type="InParanoid" id="F2UH74"/>
<dbReference type="KEGG" id="sre:PTSG_07588"/>
<organism evidence="2">
    <name type="scientific">Salpingoeca rosetta (strain ATCC 50818 / BSB-021)</name>
    <dbReference type="NCBI Taxonomy" id="946362"/>
    <lineage>
        <taxon>Eukaryota</taxon>
        <taxon>Choanoflagellata</taxon>
        <taxon>Craspedida</taxon>
        <taxon>Salpingoecidae</taxon>
        <taxon>Salpingoeca</taxon>
    </lineage>
</organism>
<accession>F2UH74</accession>
<keyword evidence="2" id="KW-1185">Reference proteome</keyword>
<dbReference type="Proteomes" id="UP000007799">
    <property type="component" value="Unassembled WGS sequence"/>
</dbReference>
<protein>
    <submittedName>
        <fullName evidence="1">Uncharacterized protein</fullName>
    </submittedName>
</protein>
<dbReference type="GeneID" id="16071946"/>
<dbReference type="AlphaFoldDB" id="F2UH74"/>
<dbReference type="RefSeq" id="XP_004991386.1">
    <property type="nucleotide sequence ID" value="XM_004991329.1"/>
</dbReference>
<reference evidence="1" key="1">
    <citation type="submission" date="2009-08" db="EMBL/GenBank/DDBJ databases">
        <title>Annotation of Salpingoeca rosetta.</title>
        <authorList>
            <consortium name="The Broad Institute Genome Sequencing Platform"/>
            <person name="Russ C."/>
            <person name="Cuomo C."/>
            <person name="Burger G."/>
            <person name="Gray M.W."/>
            <person name="Holland P.W.H."/>
            <person name="King N."/>
            <person name="Lang F.B.F."/>
            <person name="Roger A.J."/>
            <person name="Ruiz-Trillo I."/>
            <person name="Young S.K."/>
            <person name="Zeng Q."/>
            <person name="Gargeya S."/>
            <person name="Alvarado L."/>
            <person name="Berlin A."/>
            <person name="Chapman S.B."/>
            <person name="Chen Z."/>
            <person name="Freedman E."/>
            <person name="Gellesch M."/>
            <person name="Goldberg J."/>
            <person name="Griggs A."/>
            <person name="Gujja S."/>
            <person name="Heilman E."/>
            <person name="Heiman D."/>
            <person name="Howarth C."/>
            <person name="Mehta T."/>
            <person name="Neiman D."/>
            <person name="Pearson M."/>
            <person name="Roberts A."/>
            <person name="Saif S."/>
            <person name="Shea T."/>
            <person name="Shenoy N."/>
            <person name="Sisk P."/>
            <person name="Stolte C."/>
            <person name="Sykes S."/>
            <person name="White J."/>
            <person name="Yandava C."/>
            <person name="Haas B."/>
            <person name="Nusbaum C."/>
            <person name="Birren B."/>
        </authorList>
    </citation>
    <scope>NUCLEOTIDE SEQUENCE [LARGE SCALE GENOMIC DNA]</scope>
    <source>
        <strain evidence="1">ATCC 50818</strain>
    </source>
</reference>
<sequence>MRQASRVSRASEYDHAPAKAFRVVGTAHGTAHARVDPQRQEDTAATATVSGGGISRRRRWCYEKPFIIVSSSAHILLSHGITEDTQTTAAAAAAARTMAHPSRGCKCLATPSSDEADGSSLLFVRVCVCGGGGGHARAYVCVCVCTWMRWIEEGGAPLSGIRRLRVCGDGCALGTNGACCVRRARWVVGLCYFTTLSGCSLSSNS</sequence>
<proteinExistence type="predicted"/>